<proteinExistence type="inferred from homology"/>
<keyword evidence="5" id="KW-0997">Cell inner membrane</keyword>
<evidence type="ECO:0000313" key="17">
    <source>
        <dbReference type="Proteomes" id="UP000295830"/>
    </source>
</evidence>
<organism evidence="16 17">
    <name type="scientific">Halospina denitrificans</name>
    <dbReference type="NCBI Taxonomy" id="332522"/>
    <lineage>
        <taxon>Bacteria</taxon>
        <taxon>Pseudomonadati</taxon>
        <taxon>Pseudomonadota</taxon>
        <taxon>Gammaproteobacteria</taxon>
        <taxon>Halospina</taxon>
    </lineage>
</organism>
<keyword evidence="13 14" id="KW-0676">Redox-active center</keyword>
<comment type="caution">
    <text evidence="14">Lacks conserved residue(s) required for the propagation of feature annotation.</text>
</comment>
<gene>
    <name evidence="14" type="primary">dsbB</name>
    <name evidence="16" type="ORF">DES49_0406</name>
</gene>
<protein>
    <recommendedName>
        <fullName evidence="14">Disulfide bond formation protein B</fullName>
    </recommendedName>
    <alternativeName>
        <fullName evidence="14">Disulfide oxidoreductase</fullName>
    </alternativeName>
</protein>
<feature type="topological domain" description="Cytoplasmic" evidence="14">
    <location>
        <begin position="1"/>
        <end position="7"/>
    </location>
</feature>
<feature type="disulfide bond" description="Redox-active" evidence="14">
    <location>
        <begin position="34"/>
        <end position="37"/>
    </location>
</feature>
<keyword evidence="10 14" id="KW-0472">Membrane</keyword>
<feature type="transmembrane region" description="Helical" evidence="15">
    <location>
        <begin position="138"/>
        <end position="158"/>
    </location>
</feature>
<accession>A0A4R7K1R7</accession>
<keyword evidence="12 14" id="KW-0143">Chaperone</keyword>
<comment type="caution">
    <text evidence="16">The sequence shown here is derived from an EMBL/GenBank/DDBJ whole genome shotgun (WGS) entry which is preliminary data.</text>
</comment>
<dbReference type="PANTHER" id="PTHR36570">
    <property type="entry name" value="DISULFIDE BOND FORMATION PROTEIN B"/>
    <property type="match status" value="1"/>
</dbReference>
<dbReference type="InterPro" id="IPR003752">
    <property type="entry name" value="DiS_bond_form_DsbB/BdbC"/>
</dbReference>
<comment type="similarity">
    <text evidence="2 14">Belongs to the DsbB family.</text>
</comment>
<keyword evidence="8 14" id="KW-1133">Transmembrane helix</keyword>
<evidence type="ECO:0000313" key="16">
    <source>
        <dbReference type="EMBL" id="TDT44304.1"/>
    </source>
</evidence>
<dbReference type="PANTHER" id="PTHR36570:SF3">
    <property type="entry name" value="DISULFIDE BOND FORMATION PROTEIN B"/>
    <property type="match status" value="1"/>
</dbReference>
<evidence type="ECO:0000256" key="2">
    <source>
        <dbReference type="ARBA" id="ARBA00008823"/>
    </source>
</evidence>
<evidence type="ECO:0000256" key="9">
    <source>
        <dbReference type="ARBA" id="ARBA00023002"/>
    </source>
</evidence>
<evidence type="ECO:0000256" key="10">
    <source>
        <dbReference type="ARBA" id="ARBA00023136"/>
    </source>
</evidence>
<dbReference type="Gene3D" id="1.20.1550.10">
    <property type="entry name" value="DsbB-like"/>
    <property type="match status" value="1"/>
</dbReference>
<evidence type="ECO:0000256" key="7">
    <source>
        <dbReference type="ARBA" id="ARBA00022982"/>
    </source>
</evidence>
<feature type="transmembrane region" description="Helical" evidence="15">
    <location>
        <begin position="64"/>
        <end position="83"/>
    </location>
</feature>
<evidence type="ECO:0000256" key="4">
    <source>
        <dbReference type="ARBA" id="ARBA00022475"/>
    </source>
</evidence>
<evidence type="ECO:0000256" key="12">
    <source>
        <dbReference type="ARBA" id="ARBA00023186"/>
    </source>
</evidence>
<dbReference type="OrthoDB" id="3711263at2"/>
<keyword evidence="9 14" id="KW-0560">Oxidoreductase</keyword>
<feature type="transmembrane region" description="Helical" evidence="15">
    <location>
        <begin position="38"/>
        <end position="57"/>
    </location>
</feature>
<feature type="topological domain" description="Periplasmic" evidence="14">
    <location>
        <begin position="25"/>
        <end position="42"/>
    </location>
</feature>
<dbReference type="InterPro" id="IPR023380">
    <property type="entry name" value="DsbB-like_sf"/>
</dbReference>
<comment type="function">
    <text evidence="14">Required for disulfide bond formation in some periplasmic proteins. Acts by oxidizing the DsbA protein.</text>
</comment>
<feature type="topological domain" description="Cytoplasmic" evidence="14">
    <location>
        <begin position="160"/>
        <end position="170"/>
    </location>
</feature>
<evidence type="ECO:0000256" key="11">
    <source>
        <dbReference type="ARBA" id="ARBA00023157"/>
    </source>
</evidence>
<evidence type="ECO:0000256" key="5">
    <source>
        <dbReference type="ARBA" id="ARBA00022519"/>
    </source>
</evidence>
<feature type="topological domain" description="Cytoplasmic" evidence="14">
    <location>
        <begin position="60"/>
        <end position="65"/>
    </location>
</feature>
<dbReference type="GO" id="GO:0006457">
    <property type="term" value="P:protein folding"/>
    <property type="evidence" value="ECO:0007669"/>
    <property type="project" value="InterPro"/>
</dbReference>
<keyword evidence="6 14" id="KW-0812">Transmembrane</keyword>
<keyword evidence="7 14" id="KW-0249">Electron transport</keyword>
<sequence>MSLSRLLFLAIGGICAVLMSVALYMEHMMGLEPCPLCMLQRGAVTGTGVIALAAAAIGPRGWGIRLGGIGVALASVVGATLAGRQLWLQSLPEDAVPPCGPGYDYLRETFPLTEVIRMAFQGSGDCAEVQWTFLGLSIPGWTLVFFVAVGVTGLFLLYRGPGRADTGLLR</sequence>
<keyword evidence="3 14" id="KW-0813">Transport</keyword>
<evidence type="ECO:0000256" key="14">
    <source>
        <dbReference type="HAMAP-Rule" id="MF_00286"/>
    </source>
</evidence>
<dbReference type="GO" id="GO:0005886">
    <property type="term" value="C:plasma membrane"/>
    <property type="evidence" value="ECO:0007669"/>
    <property type="project" value="UniProtKB-SubCell"/>
</dbReference>
<reference evidence="16 17" key="1">
    <citation type="submission" date="2019-03" db="EMBL/GenBank/DDBJ databases">
        <title>Genomic Encyclopedia of Type Strains, Phase IV (KMG-IV): sequencing the most valuable type-strain genomes for metagenomic binning, comparative biology and taxonomic classification.</title>
        <authorList>
            <person name="Goeker M."/>
        </authorList>
    </citation>
    <scope>NUCLEOTIDE SEQUENCE [LARGE SCALE GENOMIC DNA]</scope>
    <source>
        <strain evidence="16 17">DSM 15505</strain>
    </source>
</reference>
<dbReference type="GO" id="GO:0009055">
    <property type="term" value="F:electron transfer activity"/>
    <property type="evidence" value="ECO:0007669"/>
    <property type="project" value="UniProtKB-UniRule"/>
</dbReference>
<dbReference type="AlphaFoldDB" id="A0A4R7K1R7"/>
<keyword evidence="17" id="KW-1185">Reference proteome</keyword>
<dbReference type="SUPFAM" id="SSF158442">
    <property type="entry name" value="DsbB-like"/>
    <property type="match status" value="1"/>
</dbReference>
<evidence type="ECO:0000256" key="3">
    <source>
        <dbReference type="ARBA" id="ARBA00022448"/>
    </source>
</evidence>
<dbReference type="Proteomes" id="UP000295830">
    <property type="component" value="Unassembled WGS sequence"/>
</dbReference>
<evidence type="ECO:0000256" key="6">
    <source>
        <dbReference type="ARBA" id="ARBA00022692"/>
    </source>
</evidence>
<dbReference type="Pfam" id="PF02600">
    <property type="entry name" value="DsbB"/>
    <property type="match status" value="1"/>
</dbReference>
<evidence type="ECO:0000256" key="1">
    <source>
        <dbReference type="ARBA" id="ARBA00004429"/>
    </source>
</evidence>
<comment type="subcellular location">
    <subcellularLocation>
        <location evidence="1">Cell inner membrane</location>
        <topology evidence="1">Multi-pass membrane protein</topology>
    </subcellularLocation>
    <subcellularLocation>
        <location evidence="14">Cell membrane</location>
        <topology evidence="14">Multi-pass membrane protein</topology>
    </subcellularLocation>
</comment>
<name>A0A4R7K1R7_9GAMM</name>
<evidence type="ECO:0000256" key="15">
    <source>
        <dbReference type="SAM" id="Phobius"/>
    </source>
</evidence>
<dbReference type="HAMAP" id="MF_00286">
    <property type="entry name" value="DsbB"/>
    <property type="match status" value="1"/>
</dbReference>
<keyword evidence="11 14" id="KW-1015">Disulfide bond</keyword>
<dbReference type="EMBL" id="SOAX01000001">
    <property type="protein sequence ID" value="TDT44304.1"/>
    <property type="molecule type" value="Genomic_DNA"/>
</dbReference>
<keyword evidence="4 14" id="KW-1003">Cell membrane</keyword>
<dbReference type="InterPro" id="IPR022920">
    <property type="entry name" value="Disulphide_bond_form_DsbB"/>
</dbReference>
<dbReference type="InterPro" id="IPR050183">
    <property type="entry name" value="DsbB"/>
</dbReference>
<evidence type="ECO:0000256" key="8">
    <source>
        <dbReference type="ARBA" id="ARBA00022989"/>
    </source>
</evidence>
<evidence type="ECO:0000256" key="13">
    <source>
        <dbReference type="ARBA" id="ARBA00023284"/>
    </source>
</evidence>
<dbReference type="GO" id="GO:0015035">
    <property type="term" value="F:protein-disulfide reductase activity"/>
    <property type="evidence" value="ECO:0007669"/>
    <property type="project" value="UniProtKB-UniRule"/>
</dbReference>